<keyword evidence="7" id="KW-1185">Reference proteome</keyword>
<evidence type="ECO:0000256" key="4">
    <source>
        <dbReference type="PIRSR" id="PIRSR000193-1"/>
    </source>
</evidence>
<evidence type="ECO:0000256" key="2">
    <source>
        <dbReference type="ARBA" id="ARBA00022857"/>
    </source>
</evidence>
<dbReference type="SUPFAM" id="SSF51735">
    <property type="entry name" value="NAD(P)-binding Rossmann-fold domains"/>
    <property type="match status" value="1"/>
</dbReference>
<dbReference type="InterPro" id="IPR000304">
    <property type="entry name" value="Pyrroline-COOH_reductase"/>
</dbReference>
<dbReference type="RefSeq" id="XP_001799562.1">
    <property type="nucleotide sequence ID" value="XM_001799510.1"/>
</dbReference>
<reference evidence="7" key="1">
    <citation type="journal article" date="2021" name="BMC Genomics">
        <title>Chromosome-level genome assembly and manually-curated proteome of model necrotroph Parastagonospora nodorum Sn15 reveals a genome-wide trove of candidate effector homologs, and redundancy of virulence-related functions within an accessory chromosome.</title>
        <authorList>
            <person name="Bertazzoni S."/>
            <person name="Jones D.A.B."/>
            <person name="Phan H.T."/>
            <person name="Tan K.-C."/>
            <person name="Hane J.K."/>
        </authorList>
    </citation>
    <scope>NUCLEOTIDE SEQUENCE [LARGE SCALE GENOMIC DNA]</scope>
    <source>
        <strain evidence="7">SN15 / ATCC MYA-4574 / FGSC 10173)</strain>
    </source>
</reference>
<dbReference type="SUPFAM" id="SSF48179">
    <property type="entry name" value="6-phosphogluconate dehydrogenase C-terminal domain-like"/>
    <property type="match status" value="1"/>
</dbReference>
<dbReference type="OrthoDB" id="10263291at2759"/>
<dbReference type="AlphaFoldDB" id="A0A7U2I628"/>
<dbReference type="PIRSF" id="PIRSF000193">
    <property type="entry name" value="Pyrrol-5-carb_rd"/>
    <property type="match status" value="1"/>
</dbReference>
<dbReference type="GO" id="GO:0004735">
    <property type="term" value="F:pyrroline-5-carboxylate reductase activity"/>
    <property type="evidence" value="ECO:0007669"/>
    <property type="project" value="InterPro"/>
</dbReference>
<dbReference type="KEGG" id="pno:SNOG_09263"/>
<dbReference type="Gene3D" id="3.40.50.720">
    <property type="entry name" value="NAD(P)-binding Rossmann-like Domain"/>
    <property type="match status" value="1"/>
</dbReference>
<dbReference type="InterPro" id="IPR008927">
    <property type="entry name" value="6-PGluconate_DH-like_C_sf"/>
</dbReference>
<keyword evidence="2 4" id="KW-0521">NADP</keyword>
<dbReference type="InterPro" id="IPR036291">
    <property type="entry name" value="NAD(P)-bd_dom_sf"/>
</dbReference>
<dbReference type="InterPro" id="IPR029036">
    <property type="entry name" value="P5CR_dimer"/>
</dbReference>
<sequence length="291" mass="31110">MTTPSLPIIQLTIIGCGTLASGIVDGLRNQHNLTRSYRLSLTGRREEHVNFLRKKHPEALVTANNCDPRIWAPVPGATAHLVVIGTQPQFTKAVCTEIRDTIESFCKANPPVVLTMCPGITISQLQTWLPANYPIIRSMPNTPVAVGQGATALFANKFVTSGSINEIKKVFLNVSPCVECLNCEDLLDVVASVSGSGPAYLFYMAQAIVDAAIAKGLPEKQAKSLVIQSVIGASLLAQRMPQSLSELLDDVCVPGGSTEKAMATLDLHGANDAILKAVHVSWQANLEMGKV</sequence>
<dbReference type="PANTHER" id="PTHR11645">
    <property type="entry name" value="PYRROLINE-5-CARBOXYLATE REDUCTASE"/>
    <property type="match status" value="1"/>
</dbReference>
<dbReference type="Gene3D" id="1.10.3730.10">
    <property type="entry name" value="ProC C-terminal domain-like"/>
    <property type="match status" value="1"/>
</dbReference>
<dbReference type="EMBL" id="CP069033">
    <property type="protein sequence ID" value="QRD00723.1"/>
    <property type="molecule type" value="Genomic_DNA"/>
</dbReference>
<feature type="domain" description="Pyrroline-5-carboxylate reductase dimerisation" evidence="5">
    <location>
        <begin position="184"/>
        <end position="287"/>
    </location>
</feature>
<organism evidence="6 7">
    <name type="scientific">Phaeosphaeria nodorum (strain SN15 / ATCC MYA-4574 / FGSC 10173)</name>
    <name type="common">Glume blotch fungus</name>
    <name type="synonym">Parastagonospora nodorum</name>
    <dbReference type="NCBI Taxonomy" id="321614"/>
    <lineage>
        <taxon>Eukaryota</taxon>
        <taxon>Fungi</taxon>
        <taxon>Dikarya</taxon>
        <taxon>Ascomycota</taxon>
        <taxon>Pezizomycotina</taxon>
        <taxon>Dothideomycetes</taxon>
        <taxon>Pleosporomycetidae</taxon>
        <taxon>Pleosporales</taxon>
        <taxon>Pleosporineae</taxon>
        <taxon>Phaeosphaeriaceae</taxon>
        <taxon>Parastagonospora</taxon>
    </lineage>
</organism>
<feature type="binding site" evidence="4">
    <location>
        <begin position="14"/>
        <end position="19"/>
    </location>
    <ligand>
        <name>NADP(+)</name>
        <dbReference type="ChEBI" id="CHEBI:58349"/>
    </ligand>
</feature>
<keyword evidence="3" id="KW-0560">Oxidoreductase</keyword>
<dbReference type="PANTHER" id="PTHR11645:SF0">
    <property type="entry name" value="PYRROLINE-5-CARBOXYLATE REDUCTASE 3"/>
    <property type="match status" value="1"/>
</dbReference>
<dbReference type="VEuPathDB" id="FungiDB:JI435_092630"/>
<dbReference type="OMA" id="ILFICTR"/>
<evidence type="ECO:0000259" key="5">
    <source>
        <dbReference type="Pfam" id="PF14748"/>
    </source>
</evidence>
<evidence type="ECO:0000256" key="3">
    <source>
        <dbReference type="ARBA" id="ARBA00023002"/>
    </source>
</evidence>
<comment type="similarity">
    <text evidence="1">Belongs to the pyrroline-5-carboxylate reductase family.</text>
</comment>
<accession>A0A7U2I628</accession>
<dbReference type="Pfam" id="PF14748">
    <property type="entry name" value="P5CR_dimer"/>
    <property type="match status" value="1"/>
</dbReference>
<gene>
    <name evidence="6" type="ORF">JI435_092630</name>
</gene>
<dbReference type="Proteomes" id="UP000663193">
    <property type="component" value="Chromosome 11"/>
</dbReference>
<proteinExistence type="inferred from homology"/>
<evidence type="ECO:0000256" key="1">
    <source>
        <dbReference type="ARBA" id="ARBA00005525"/>
    </source>
</evidence>
<name>A0A7U2I628_PHANO</name>
<evidence type="ECO:0000313" key="7">
    <source>
        <dbReference type="Proteomes" id="UP000663193"/>
    </source>
</evidence>
<protein>
    <recommendedName>
        <fullName evidence="5">Pyrroline-5-carboxylate reductase dimerisation domain-containing protein</fullName>
    </recommendedName>
</protein>
<evidence type="ECO:0000313" key="6">
    <source>
        <dbReference type="EMBL" id="QRD00723.1"/>
    </source>
</evidence>
<dbReference type="HAMAP" id="MF_01925">
    <property type="entry name" value="P5C_reductase"/>
    <property type="match status" value="1"/>
</dbReference>
<dbReference type="FunFam" id="1.10.3730.10:FF:000001">
    <property type="entry name" value="Pyrroline-5-carboxylate reductase"/>
    <property type="match status" value="1"/>
</dbReference>